<dbReference type="PaxDb" id="882-DVU_1718"/>
<dbReference type="PATRIC" id="fig|882.5.peg.1583"/>
<organism evidence="1 2">
    <name type="scientific">Nitratidesulfovibrio vulgaris (strain ATCC 29579 / DSM 644 / CCUG 34227 / NCIMB 8303 / VKM B-1760 / Hildenborough)</name>
    <name type="common">Desulfovibrio vulgaris</name>
    <dbReference type="NCBI Taxonomy" id="882"/>
    <lineage>
        <taxon>Bacteria</taxon>
        <taxon>Pseudomonadati</taxon>
        <taxon>Thermodesulfobacteriota</taxon>
        <taxon>Desulfovibrionia</taxon>
        <taxon>Desulfovibrionales</taxon>
        <taxon>Desulfovibrionaceae</taxon>
        <taxon>Nitratidesulfovibrio</taxon>
    </lineage>
</organism>
<dbReference type="STRING" id="882.DVU_1718"/>
<dbReference type="KEGG" id="dvu:DVU_1718"/>
<evidence type="ECO:0000313" key="1">
    <source>
        <dbReference type="EMBL" id="AAS96195.1"/>
    </source>
</evidence>
<dbReference type="AlphaFoldDB" id="Q72BB8"/>
<name>Q72BB8_NITV2</name>
<protein>
    <submittedName>
        <fullName evidence="1">Uncharacterized protein</fullName>
    </submittedName>
</protein>
<dbReference type="EnsemblBacteria" id="AAS96195">
    <property type="protein sequence ID" value="AAS96195"/>
    <property type="gene ID" value="DVU_1718"/>
</dbReference>
<dbReference type="NCBIfam" id="NF045672">
    <property type="entry name" value="MCP_gp7_epsi_15"/>
    <property type="match status" value="1"/>
</dbReference>
<evidence type="ECO:0000313" key="2">
    <source>
        <dbReference type="Proteomes" id="UP000002194"/>
    </source>
</evidence>
<dbReference type="OrthoDB" id="5447354at2"/>
<accession>Q72BB8</accession>
<proteinExistence type="predicted"/>
<sequence>MKTLHELSQQFARKQPHQVDALTEEAPIMKRIPFDAASHAMWNNYEEVVDVQGAGFVEMNAPLPVVDAATKLTKVDLGILGGEIECPEDTAQMFGGKEKYFAKKIDKVLRKSGQTAEQRIIYDNFLRYALDKGKAIDAGGTSGGSYSLVAVRFVKGETCGLYSPEGFKQGTMLDVQPIAGGTLYKASGGTYQGVLVYGLRLKAYLGIQIANPNTVGAIVNIQKGKKPTEAMVDDLIAMVRGSSNGNTLLFCHERCKNLLNHQYKGNSLQVGTKDKDIDRTFTHWNGIEIVTSYNFNDGTDAVVTGLPAYA</sequence>
<dbReference type="InterPro" id="IPR048813">
    <property type="entry name" value="GP7-like"/>
</dbReference>
<gene>
    <name evidence="1" type="ordered locus">DVU_1718</name>
</gene>
<dbReference type="Pfam" id="PF20911">
    <property type="entry name" value="GP7"/>
    <property type="match status" value="1"/>
</dbReference>
<keyword evidence="2" id="KW-1185">Reference proteome</keyword>
<dbReference type="EMBL" id="AE017285">
    <property type="protein sequence ID" value="AAS96195.1"/>
    <property type="molecule type" value="Genomic_DNA"/>
</dbReference>
<dbReference type="HOGENOM" id="CLU_914390_0_0_7"/>
<dbReference type="eggNOG" id="ENOG502ZD3J">
    <property type="taxonomic scope" value="Bacteria"/>
</dbReference>
<dbReference type="RefSeq" id="WP_010939006.1">
    <property type="nucleotide sequence ID" value="NC_002937.3"/>
</dbReference>
<dbReference type="Proteomes" id="UP000002194">
    <property type="component" value="Chromosome"/>
</dbReference>
<reference evidence="1 2" key="1">
    <citation type="journal article" date="2004" name="Nat. Biotechnol.">
        <title>The genome sequence of the anaerobic, sulfate-reducing bacterium Desulfovibrio vulgaris Hildenborough.</title>
        <authorList>
            <person name="Heidelberg J.F."/>
            <person name="Seshadri R."/>
            <person name="Haveman S.A."/>
            <person name="Hemme C.L."/>
            <person name="Paulsen I.T."/>
            <person name="Kolonay J.F."/>
            <person name="Eisen J.A."/>
            <person name="Ward N."/>
            <person name="Methe B."/>
            <person name="Brinkac L.M."/>
            <person name="Daugherty S.C."/>
            <person name="Deboy R.T."/>
            <person name="Dodson R.J."/>
            <person name="Durkin A.S."/>
            <person name="Madupu R."/>
            <person name="Nelson W.C."/>
            <person name="Sullivan S.A."/>
            <person name="Fouts D."/>
            <person name="Haft D.H."/>
            <person name="Selengut J."/>
            <person name="Peterson J.D."/>
            <person name="Davidsen T.M."/>
            <person name="Zafar N."/>
            <person name="Zhou L."/>
            <person name="Radune D."/>
            <person name="Dimitrov G."/>
            <person name="Hance M."/>
            <person name="Tran K."/>
            <person name="Khouri H."/>
            <person name="Gill J."/>
            <person name="Utterback T.R."/>
            <person name="Feldblyum T.V."/>
            <person name="Wall J.D."/>
            <person name="Voordouw G."/>
            <person name="Fraser C.M."/>
        </authorList>
    </citation>
    <scope>NUCLEOTIDE SEQUENCE [LARGE SCALE GENOMIC DNA]</scope>
    <source>
        <strain evidence="2">ATCC 29579 / DSM 644 / NCIMB 8303 / VKM B-1760 / Hildenborough</strain>
    </source>
</reference>